<protein>
    <submittedName>
        <fullName evidence="1">Uncharacterized protein</fullName>
    </submittedName>
</protein>
<dbReference type="Proteomes" id="UP001159427">
    <property type="component" value="Unassembled WGS sequence"/>
</dbReference>
<reference evidence="1 2" key="1">
    <citation type="submission" date="2022-05" db="EMBL/GenBank/DDBJ databases">
        <authorList>
            <consortium name="Genoscope - CEA"/>
            <person name="William W."/>
        </authorList>
    </citation>
    <scope>NUCLEOTIDE SEQUENCE [LARGE SCALE GENOMIC DNA]</scope>
</reference>
<comment type="caution">
    <text evidence="1">The sequence shown here is derived from an EMBL/GenBank/DDBJ whole genome shotgun (WGS) entry which is preliminary data.</text>
</comment>
<accession>A0ABN8PUD1</accession>
<dbReference type="EMBL" id="CALNXI010001001">
    <property type="protein sequence ID" value="CAH3150945.1"/>
    <property type="molecule type" value="Genomic_DNA"/>
</dbReference>
<name>A0ABN8PUD1_9CNID</name>
<organism evidence="1 2">
    <name type="scientific">Porites evermanni</name>
    <dbReference type="NCBI Taxonomy" id="104178"/>
    <lineage>
        <taxon>Eukaryota</taxon>
        <taxon>Metazoa</taxon>
        <taxon>Cnidaria</taxon>
        <taxon>Anthozoa</taxon>
        <taxon>Hexacorallia</taxon>
        <taxon>Scleractinia</taxon>
        <taxon>Fungiina</taxon>
        <taxon>Poritidae</taxon>
        <taxon>Porites</taxon>
    </lineage>
</organism>
<gene>
    <name evidence="1" type="ORF">PEVE_00000251</name>
</gene>
<evidence type="ECO:0000313" key="1">
    <source>
        <dbReference type="EMBL" id="CAH3150945.1"/>
    </source>
</evidence>
<sequence>MKWEGPQRLPKSIPTERPNLVRPTLNKIDVEALKRDLKKFEEHYPVGISRTRTQWLQDVDKRLELPTDWEWP</sequence>
<keyword evidence="2" id="KW-1185">Reference proteome</keyword>
<proteinExistence type="predicted"/>
<evidence type="ECO:0000313" key="2">
    <source>
        <dbReference type="Proteomes" id="UP001159427"/>
    </source>
</evidence>